<dbReference type="Gene3D" id="3.80.10.10">
    <property type="entry name" value="Ribonuclease Inhibitor"/>
    <property type="match status" value="6"/>
</dbReference>
<keyword evidence="10" id="KW-0675">Receptor</keyword>
<evidence type="ECO:0000256" key="5">
    <source>
        <dbReference type="ARBA" id="ARBA00022692"/>
    </source>
</evidence>
<sequence length="1010" mass="109921">MLTRDFGCNGDEHNRSCSQSDLEALNDFKNGLKDSGNRLSSWKGSNCCQWQGISCNNRTGAVNSIDLHNPYLVSSVYSLSGELRQSLLKLKSLQYLDLSLNTFDQVPIPEFLGSLQSLQYLNLSKAGFSGVIPPALGNLSSLQILDVSSQFSGLSVNSFDWVSGLVSIRYLAMSGVDLSMAGSTWIEVLNMLPHLTNLQLSNCYLSGSISSLSPVNFTSLAVLDLSFNNFKSMFPGWLVNVSSLAYVDLSNGGLYGRIPLGLSQLPNLQFLSLAMNNNLSASCPQLFGGGWKKIEVLDFALNRLHGKLPASVGNISSLTIFDLFVNSVEGGIPASIAKLCNLQRFDLSGNNLTGSLPKVLDGANCPSNSPLPNLLYLKLTGNRLTGNLPDWLGQLENLLELSLGSNLFQGPIPASLGNLQKLTSMELARNQLNGTVPGSFGQLSELSTLDVSLNHLRGYIYETHFSRLSKLRFLVLASNSFIFNVTPNWIPPFQAQNVDIGSCHLGPPFPAWLRTQKKLRFLDISNATISDTIPKWFWEIASNLSLLNVSFNQLQGQLQNPLNVAPDADVDFSSNLLEGPIPLPTVEIELLDLSNNQFSGLIHENLSESMPNLIFLSLSGNQLAGNIPATIGDMLLLQVIDLSNNNLLGSIPDSIGNCSFLKVLDLSFNNLSGTIPASLGQLNQLQSLHLSNNKLIENIPPFFHKISNLETLDLANNALSGDIPRWIGSGGGFSKLRILSLRSNAISGEIPSTLSNIISLQVLDLALNNLTGRIPVTFGDFKAMSHEQYINQYLIYGKYRGLYYQESLVVNIKGGPQKYSRILSLVTSIDLSSNNLQGEFPVEITKLIGLVALNLSHNQIVGQIPQSVSNMRQLLSLDLSSNRLSGAIPSSMSLLSFLSALNLSRNNFSGMIPYTGQMTTFAASSFIGNPSLCGAPLQLKCQDDDLDQGGTSSDDDKDGFIDEWFYLSVGLGFAAGILVPMFILAIKKSWSDAYFGFLDELVHRSLWARN</sequence>
<evidence type="ECO:0000256" key="12">
    <source>
        <dbReference type="SAM" id="Phobius"/>
    </source>
</evidence>
<evidence type="ECO:0000259" key="14">
    <source>
        <dbReference type="Pfam" id="PF23598"/>
    </source>
</evidence>
<evidence type="ECO:0000256" key="7">
    <source>
        <dbReference type="ARBA" id="ARBA00022737"/>
    </source>
</evidence>
<dbReference type="FunFam" id="3.80.10.10:FF:001347">
    <property type="entry name" value="LRR receptor-like serine/threonine-protein kinase GSO2"/>
    <property type="match status" value="1"/>
</dbReference>
<gene>
    <name evidence="15" type="ORF">RCOM_0817290</name>
</gene>
<keyword evidence="9 12" id="KW-0472">Membrane</keyword>
<evidence type="ECO:0000259" key="13">
    <source>
        <dbReference type="Pfam" id="PF08263"/>
    </source>
</evidence>
<organism evidence="15 16">
    <name type="scientific">Ricinus communis</name>
    <name type="common">Castor bean</name>
    <dbReference type="NCBI Taxonomy" id="3988"/>
    <lineage>
        <taxon>Eukaryota</taxon>
        <taxon>Viridiplantae</taxon>
        <taxon>Streptophyta</taxon>
        <taxon>Embryophyta</taxon>
        <taxon>Tracheophyta</taxon>
        <taxon>Spermatophyta</taxon>
        <taxon>Magnoliopsida</taxon>
        <taxon>eudicotyledons</taxon>
        <taxon>Gunneridae</taxon>
        <taxon>Pentapetalae</taxon>
        <taxon>rosids</taxon>
        <taxon>fabids</taxon>
        <taxon>Malpighiales</taxon>
        <taxon>Euphorbiaceae</taxon>
        <taxon>Acalyphoideae</taxon>
        <taxon>Acalypheae</taxon>
        <taxon>Ricinus</taxon>
    </lineage>
</organism>
<accession>B9RX48</accession>
<evidence type="ECO:0000256" key="11">
    <source>
        <dbReference type="ARBA" id="ARBA00023180"/>
    </source>
</evidence>
<keyword evidence="15" id="KW-0418">Kinase</keyword>
<dbReference type="InterPro" id="IPR032675">
    <property type="entry name" value="LRR_dom_sf"/>
</dbReference>
<evidence type="ECO:0000256" key="10">
    <source>
        <dbReference type="ARBA" id="ARBA00023170"/>
    </source>
</evidence>
<dbReference type="Pfam" id="PF13855">
    <property type="entry name" value="LRR_8"/>
    <property type="match status" value="2"/>
</dbReference>
<keyword evidence="15" id="KW-0808">Transferase</keyword>
<dbReference type="InterPro" id="IPR046956">
    <property type="entry name" value="RLP23-like"/>
</dbReference>
<feature type="transmembrane region" description="Helical" evidence="12">
    <location>
        <begin position="964"/>
        <end position="986"/>
    </location>
</feature>
<dbReference type="GO" id="GO:0051606">
    <property type="term" value="P:detection of stimulus"/>
    <property type="evidence" value="ECO:0007669"/>
    <property type="project" value="UniProtKB-ARBA"/>
</dbReference>
<evidence type="ECO:0000256" key="3">
    <source>
        <dbReference type="ARBA" id="ARBA00022475"/>
    </source>
</evidence>
<dbReference type="GO" id="GO:0032440">
    <property type="term" value="F:2-alkenal reductase [NAD(P)H] activity"/>
    <property type="evidence" value="ECO:0007669"/>
    <property type="project" value="UniProtKB-EC"/>
</dbReference>
<dbReference type="AlphaFoldDB" id="B9RX48"/>
<dbReference type="Pfam" id="PF23598">
    <property type="entry name" value="LRR_14"/>
    <property type="match status" value="1"/>
</dbReference>
<reference evidence="16" key="1">
    <citation type="journal article" date="2010" name="Nat. Biotechnol.">
        <title>Draft genome sequence of the oilseed species Ricinus communis.</title>
        <authorList>
            <person name="Chan A.P."/>
            <person name="Crabtree J."/>
            <person name="Zhao Q."/>
            <person name="Lorenzi H."/>
            <person name="Orvis J."/>
            <person name="Puiu D."/>
            <person name="Melake-Berhan A."/>
            <person name="Jones K.M."/>
            <person name="Redman J."/>
            <person name="Chen G."/>
            <person name="Cahoon E.B."/>
            <person name="Gedil M."/>
            <person name="Stanke M."/>
            <person name="Haas B.J."/>
            <person name="Wortman J.R."/>
            <person name="Fraser-Liggett C.M."/>
            <person name="Ravel J."/>
            <person name="Rabinowicz P.D."/>
        </authorList>
    </citation>
    <scope>NUCLEOTIDE SEQUENCE [LARGE SCALE GENOMIC DNA]</scope>
    <source>
        <strain evidence="16">cv. Hale</strain>
    </source>
</reference>
<dbReference type="PANTHER" id="PTHR48063">
    <property type="entry name" value="LRR RECEPTOR-LIKE KINASE"/>
    <property type="match status" value="1"/>
</dbReference>
<keyword evidence="3" id="KW-1003">Cell membrane</keyword>
<dbReference type="PANTHER" id="PTHR48063:SF16">
    <property type="entry name" value="LRR RECEPTOR-LIKE SERINE_THREONINE-PROTEIN KINASE GSO1"/>
    <property type="match status" value="1"/>
</dbReference>
<dbReference type="Pfam" id="PF08263">
    <property type="entry name" value="LRRNT_2"/>
    <property type="match status" value="1"/>
</dbReference>
<dbReference type="FunFam" id="3.80.10.10:FF:000470">
    <property type="entry name" value="LRR receptor-like serine/threonine-protein kinase RPK2"/>
    <property type="match status" value="1"/>
</dbReference>
<dbReference type="Proteomes" id="UP000008311">
    <property type="component" value="Unassembled WGS sequence"/>
</dbReference>
<evidence type="ECO:0000313" key="15">
    <source>
        <dbReference type="EMBL" id="EEF44077.1"/>
    </source>
</evidence>
<dbReference type="GO" id="GO:0005886">
    <property type="term" value="C:plasma membrane"/>
    <property type="evidence" value="ECO:0007669"/>
    <property type="project" value="UniProtKB-SubCell"/>
</dbReference>
<keyword evidence="4" id="KW-0433">Leucine-rich repeat</keyword>
<evidence type="ECO:0000256" key="8">
    <source>
        <dbReference type="ARBA" id="ARBA00022989"/>
    </source>
</evidence>
<dbReference type="InterPro" id="IPR001611">
    <property type="entry name" value="Leu-rich_rpt"/>
</dbReference>
<evidence type="ECO:0000256" key="4">
    <source>
        <dbReference type="ARBA" id="ARBA00022614"/>
    </source>
</evidence>
<keyword evidence="5 12" id="KW-0812">Transmembrane</keyword>
<comment type="similarity">
    <text evidence="2">Belongs to the RLP family.</text>
</comment>
<dbReference type="SUPFAM" id="SSF52058">
    <property type="entry name" value="L domain-like"/>
    <property type="match status" value="4"/>
</dbReference>
<protein>
    <submittedName>
        <fullName evidence="15">Serine/threonine-protein kinase bri1, putative</fullName>
        <ecNumber evidence="15">1.3.1.74</ecNumber>
    </submittedName>
</protein>
<dbReference type="InterPro" id="IPR055414">
    <property type="entry name" value="LRR_R13L4/SHOC2-like"/>
</dbReference>
<keyword evidence="16" id="KW-1185">Reference proteome</keyword>
<evidence type="ECO:0000256" key="6">
    <source>
        <dbReference type="ARBA" id="ARBA00022729"/>
    </source>
</evidence>
<dbReference type="InParanoid" id="B9RX48"/>
<dbReference type="eggNOG" id="KOG0619">
    <property type="taxonomic scope" value="Eukaryota"/>
</dbReference>
<proteinExistence type="inferred from homology"/>
<evidence type="ECO:0000256" key="9">
    <source>
        <dbReference type="ARBA" id="ARBA00023136"/>
    </source>
</evidence>
<dbReference type="InterPro" id="IPR013210">
    <property type="entry name" value="LRR_N_plant-typ"/>
</dbReference>
<evidence type="ECO:0000256" key="1">
    <source>
        <dbReference type="ARBA" id="ARBA00004251"/>
    </source>
</evidence>
<feature type="domain" description="Leucine-rich repeat-containing N-terminal plant-type" evidence="13">
    <location>
        <begin position="19"/>
        <end position="56"/>
    </location>
</feature>
<keyword evidence="8 12" id="KW-1133">Transmembrane helix</keyword>
<dbReference type="FunFam" id="3.80.10.10:FF:000095">
    <property type="entry name" value="LRR receptor-like serine/threonine-protein kinase GSO1"/>
    <property type="match status" value="1"/>
</dbReference>
<keyword evidence="15" id="KW-0560">Oxidoreductase</keyword>
<name>B9RX48_RICCO</name>
<dbReference type="EC" id="1.3.1.74" evidence="15"/>
<dbReference type="PRINTS" id="PR00019">
    <property type="entry name" value="LEURICHRPT"/>
</dbReference>
<dbReference type="FunFam" id="3.80.10.10:FF:000111">
    <property type="entry name" value="LRR receptor-like serine/threonine-protein kinase ERECTA"/>
    <property type="match status" value="1"/>
</dbReference>
<dbReference type="EMBL" id="EQ973826">
    <property type="protein sequence ID" value="EEF44077.1"/>
    <property type="molecule type" value="Genomic_DNA"/>
</dbReference>
<evidence type="ECO:0000256" key="2">
    <source>
        <dbReference type="ARBA" id="ARBA00009592"/>
    </source>
</evidence>
<dbReference type="InterPro" id="IPR003591">
    <property type="entry name" value="Leu-rich_rpt_typical-subtyp"/>
</dbReference>
<comment type="subcellular location">
    <subcellularLocation>
        <location evidence="1">Cell membrane</location>
        <topology evidence="1">Single-pass type I membrane protein</topology>
    </subcellularLocation>
</comment>
<evidence type="ECO:0000313" key="16">
    <source>
        <dbReference type="Proteomes" id="UP000008311"/>
    </source>
</evidence>
<keyword evidence="7" id="KW-0677">Repeat</keyword>
<feature type="domain" description="Disease resistance R13L4/SHOC-2-like LRR" evidence="14">
    <location>
        <begin position="81"/>
        <end position="276"/>
    </location>
</feature>
<keyword evidence="11" id="KW-0325">Glycoprotein</keyword>
<keyword evidence="6" id="KW-0732">Signal</keyword>
<dbReference type="PROSITE" id="PS51450">
    <property type="entry name" value="LRR"/>
    <property type="match status" value="1"/>
</dbReference>
<dbReference type="GO" id="GO:0016301">
    <property type="term" value="F:kinase activity"/>
    <property type="evidence" value="ECO:0007669"/>
    <property type="project" value="UniProtKB-KW"/>
</dbReference>
<dbReference type="SMART" id="SM00369">
    <property type="entry name" value="LRR_TYP"/>
    <property type="match status" value="14"/>
</dbReference>
<dbReference type="Pfam" id="PF00560">
    <property type="entry name" value="LRR_1"/>
    <property type="match status" value="9"/>
</dbReference>